<organism evidence="1 2">
    <name type="scientific">Pontiella sulfatireligans</name>
    <dbReference type="NCBI Taxonomy" id="2750658"/>
    <lineage>
        <taxon>Bacteria</taxon>
        <taxon>Pseudomonadati</taxon>
        <taxon>Kiritimatiellota</taxon>
        <taxon>Kiritimatiellia</taxon>
        <taxon>Kiritimatiellales</taxon>
        <taxon>Pontiellaceae</taxon>
        <taxon>Pontiella</taxon>
    </lineage>
</organism>
<gene>
    <name evidence="1" type="ORF">SCARR_00185</name>
</gene>
<name>A0A6C2UFH2_9BACT</name>
<sequence length="40" mass="4842">MNETSLPEAESPRQGWLRLLKRVYPFIGIRIEDHRLYRIS</sequence>
<dbReference type="Proteomes" id="UP000346198">
    <property type="component" value="Unassembled WGS sequence"/>
</dbReference>
<evidence type="ECO:0000313" key="2">
    <source>
        <dbReference type="Proteomes" id="UP000346198"/>
    </source>
</evidence>
<dbReference type="EMBL" id="CAAHFH010000001">
    <property type="protein sequence ID" value="VGO18134.1"/>
    <property type="molecule type" value="Genomic_DNA"/>
</dbReference>
<evidence type="ECO:0000313" key="1">
    <source>
        <dbReference type="EMBL" id="VGO18134.1"/>
    </source>
</evidence>
<keyword evidence="2" id="KW-1185">Reference proteome</keyword>
<protein>
    <submittedName>
        <fullName evidence="1">Uncharacterized protein</fullName>
    </submittedName>
</protein>
<dbReference type="AlphaFoldDB" id="A0A6C2UFH2"/>
<reference evidence="1 2" key="1">
    <citation type="submission" date="2019-04" db="EMBL/GenBank/DDBJ databases">
        <authorList>
            <person name="Van Vliet M D."/>
        </authorList>
    </citation>
    <scope>NUCLEOTIDE SEQUENCE [LARGE SCALE GENOMIC DNA]</scope>
    <source>
        <strain evidence="1 2">F21</strain>
    </source>
</reference>
<accession>A0A6C2UFH2</accession>
<proteinExistence type="predicted"/>